<evidence type="ECO:0000313" key="2">
    <source>
        <dbReference type="EnsemblMetazoa" id="Aqu2.1.14544_001"/>
    </source>
</evidence>
<feature type="transmembrane region" description="Helical" evidence="1">
    <location>
        <begin position="51"/>
        <end position="72"/>
    </location>
</feature>
<name>A0A1X7TIH0_AMPQE</name>
<keyword evidence="1" id="KW-0812">Transmembrane</keyword>
<organism evidence="2">
    <name type="scientific">Amphimedon queenslandica</name>
    <name type="common">Sponge</name>
    <dbReference type="NCBI Taxonomy" id="400682"/>
    <lineage>
        <taxon>Eukaryota</taxon>
        <taxon>Metazoa</taxon>
        <taxon>Porifera</taxon>
        <taxon>Demospongiae</taxon>
        <taxon>Heteroscleromorpha</taxon>
        <taxon>Haplosclerida</taxon>
        <taxon>Niphatidae</taxon>
        <taxon>Amphimedon</taxon>
    </lineage>
</organism>
<dbReference type="EnsemblMetazoa" id="Aqu2.1.14544_001">
    <property type="protein sequence ID" value="Aqu2.1.14544_001"/>
    <property type="gene ID" value="Aqu2.1.14544"/>
</dbReference>
<keyword evidence="1" id="KW-1133">Transmembrane helix</keyword>
<dbReference type="AlphaFoldDB" id="A0A1X7TIH0"/>
<evidence type="ECO:0000256" key="1">
    <source>
        <dbReference type="SAM" id="Phobius"/>
    </source>
</evidence>
<keyword evidence="1" id="KW-0472">Membrane</keyword>
<reference evidence="2" key="1">
    <citation type="submission" date="2017-05" db="UniProtKB">
        <authorList>
            <consortium name="EnsemblMetazoa"/>
        </authorList>
    </citation>
    <scope>IDENTIFICATION</scope>
</reference>
<proteinExistence type="predicted"/>
<dbReference type="InParanoid" id="A0A1X7TIH0"/>
<accession>A0A1X7TIH0</accession>
<sequence length="100" mass="11548">MAELECKKALADYYYSIKEENNTINEDEMHTIAQAAYSKIMTLGEAVKQVHFYHVVCVVAITLLDALFNALIITSDRYNPYDDLNCFGYYNNRSEFEVES</sequence>
<protein>
    <submittedName>
        <fullName evidence="2">Uncharacterized protein</fullName>
    </submittedName>
</protein>